<dbReference type="SUPFAM" id="SSF52540">
    <property type="entry name" value="P-loop containing nucleoside triphosphate hydrolases"/>
    <property type="match status" value="1"/>
</dbReference>
<accession>A0A1H7V5S0</accession>
<dbReference type="RefSeq" id="WP_089715336.1">
    <property type="nucleotide sequence ID" value="NZ_FOBC01000023.1"/>
</dbReference>
<keyword evidence="11 14" id="KW-0175">Coiled coil</keyword>
<protein>
    <recommendedName>
        <fullName evidence="3">Nuclease SbcCD subunit C</fullName>
    </recommendedName>
</protein>
<dbReference type="STRING" id="650850.SAMN04488129_12321"/>
<dbReference type="EMBL" id="FOBC01000023">
    <property type="protein sequence ID" value="SEM04430.1"/>
    <property type="molecule type" value="Genomic_DNA"/>
</dbReference>
<comment type="subunit">
    <text evidence="2">Heterodimer of SbcC and SbcD.</text>
</comment>
<evidence type="ECO:0000256" key="9">
    <source>
        <dbReference type="ARBA" id="ARBA00022839"/>
    </source>
</evidence>
<dbReference type="InterPro" id="IPR027417">
    <property type="entry name" value="P-loop_NTPase"/>
</dbReference>
<evidence type="ECO:0000256" key="13">
    <source>
        <dbReference type="ARBA" id="ARBA00055999"/>
    </source>
</evidence>
<comment type="function">
    <text evidence="13">SbcCD cleaves DNA hairpin structures. These structures can inhibit DNA replication and are intermediates in certain DNA recombination reactions. The complex acts as a 3'-&gt;5' double strand exonuclease that can open hairpins. It also has a 5' single-strand endonuclease activity.</text>
</comment>
<feature type="coiled-coil region" evidence="14">
    <location>
        <begin position="424"/>
        <end position="458"/>
    </location>
</feature>
<feature type="domain" description="Rad50/SbcC-type AAA" evidence="16">
    <location>
        <begin position="6"/>
        <end position="257"/>
    </location>
</feature>
<feature type="region of interest" description="Disordered" evidence="15">
    <location>
        <begin position="63"/>
        <end position="82"/>
    </location>
</feature>
<evidence type="ECO:0000256" key="2">
    <source>
        <dbReference type="ARBA" id="ARBA00011322"/>
    </source>
</evidence>
<evidence type="ECO:0000313" key="18">
    <source>
        <dbReference type="Proteomes" id="UP000198807"/>
    </source>
</evidence>
<dbReference type="Pfam" id="PF13476">
    <property type="entry name" value="AAA_23"/>
    <property type="match status" value="1"/>
</dbReference>
<feature type="compositionally biased region" description="Basic and acidic residues" evidence="15">
    <location>
        <begin position="743"/>
        <end position="754"/>
    </location>
</feature>
<evidence type="ECO:0000256" key="15">
    <source>
        <dbReference type="SAM" id="MobiDB-lite"/>
    </source>
</evidence>
<evidence type="ECO:0000256" key="5">
    <source>
        <dbReference type="ARBA" id="ARBA00022722"/>
    </source>
</evidence>
<feature type="coiled-coil region" evidence="14">
    <location>
        <begin position="119"/>
        <end position="146"/>
    </location>
</feature>
<feature type="region of interest" description="Disordered" evidence="15">
    <location>
        <begin position="242"/>
        <end position="265"/>
    </location>
</feature>
<feature type="region of interest" description="Disordered" evidence="15">
    <location>
        <begin position="902"/>
        <end position="923"/>
    </location>
</feature>
<sequence length="1100" mass="124063">MRILALRLENLASLPGPLELDFTVAPLRDAGLFAITGPTGAGKSTLLDALCLALYGGTPRLRQAPARDSQINDTPDSTLTTSDPRTLLRRGTAAGFAEVDFLGRDGRRYRARWAVRRAREKVSGKLQKAEQSLRDLEDDRLLTTQKREFDRLLPELLGLSFDQFTRAVLLAQSEFAAFLQADDNERSDLLERLTGTAEYSAISMAAYRRTNDARKIVDAVEARLADDQPAEPEARAELERNAKASQQALTDLQKQAESLKAQSRWHDDDAHLHEAYHQGLTQQQTAETEWQALADLRADRDWRRVIAPRRQNLARQAELPEEIATLEATHAETLKTREAALAEQQAVESARQQAEQALCEAADARRRAEPELREARDEAQHLATREKQLSDLETARTQQQTQADVLARKHCAANEKQQARERQRDDWQATLERLVDTHSRLEDARQAAQQEHDQAAHRNLALDELASRWQELGRTEQARHRLAKQVTVDLARREELLAEGQSARERLDKALHHLDTVSALIDRSRAVRSESVVQLREALQEGEPCPVCGGLDHPWRQHPPTTPEATQLAAQEAEEGRQLNEARQARDTAQQARDERLGEYRAVEAALTRHRQDLEAAERQREAAHQALEAHPLQEELAAISEPEREGWLQAQREQSDTQRRQQRQRLDDLARAEAELAPLEQALQEGRVALARLETEKTGVDKQLAELDEQLPPLRKERDELARRLAARLGDYTSPDTWQQRLDAHQESARQARDSAQARLNETQREHQRLAQLAEHEAAQLEKLRKEHETLTRELADWRQAHPELTDTTLARLLAQSEDDAREEERQIETADRALQRAAATLTERRHALLRHRRDQGLTEADSEEALLDDAVANEIHRRREALEEARAELAPKLEEAQRARDSAAFALSDDNRKRERRKAGQAELEAAQAEYRRWGQISELIGSADGKVFRRIAQAYNLEQLLEHANVHLAGLSRRYRLVRGGSPLGLLVEDFDMGDERRSVHSLSGGETFLVSLALALGLASMASGELTIESLFIDEGFGSLDPQSLALAMEALDGLQALGRRVGVISHVQEMHERIPVQIQVEPLGNGTSRARLVSA</sequence>
<keyword evidence="5" id="KW-0540">Nuclease</keyword>
<feature type="region of interest" description="Disordered" evidence="15">
    <location>
        <begin position="556"/>
        <end position="595"/>
    </location>
</feature>
<dbReference type="GO" id="GO:0006260">
    <property type="term" value="P:DNA replication"/>
    <property type="evidence" value="ECO:0007669"/>
    <property type="project" value="UniProtKB-KW"/>
</dbReference>
<keyword evidence="7" id="KW-0255">Endonuclease</keyword>
<feature type="coiled-coil region" evidence="14">
    <location>
        <begin position="600"/>
        <end position="627"/>
    </location>
</feature>
<evidence type="ECO:0000256" key="7">
    <source>
        <dbReference type="ARBA" id="ARBA00022759"/>
    </source>
</evidence>
<reference evidence="18" key="1">
    <citation type="submission" date="2016-10" db="EMBL/GenBank/DDBJ databases">
        <authorList>
            <person name="Varghese N."/>
            <person name="Submissions S."/>
        </authorList>
    </citation>
    <scope>NUCLEOTIDE SEQUENCE [LARGE SCALE GENOMIC DNA]</scope>
    <source>
        <strain evidence="18">CGMCC 1.9150</strain>
    </source>
</reference>
<evidence type="ECO:0000256" key="3">
    <source>
        <dbReference type="ARBA" id="ARBA00013368"/>
    </source>
</evidence>
<dbReference type="AlphaFoldDB" id="A0A1H7V5S0"/>
<dbReference type="GO" id="GO:0006302">
    <property type="term" value="P:double-strand break repair"/>
    <property type="evidence" value="ECO:0007669"/>
    <property type="project" value="InterPro"/>
</dbReference>
<evidence type="ECO:0000259" key="16">
    <source>
        <dbReference type="Pfam" id="PF13476"/>
    </source>
</evidence>
<feature type="region of interest" description="Disordered" evidence="15">
    <location>
        <begin position="742"/>
        <end position="769"/>
    </location>
</feature>
<dbReference type="FunFam" id="3.40.50.300:FF:001446">
    <property type="entry name" value="DsDNA exonuclease SbcC"/>
    <property type="match status" value="1"/>
</dbReference>
<organism evidence="17 18">
    <name type="scientific">Halomonas daqiaonensis</name>
    <dbReference type="NCBI Taxonomy" id="650850"/>
    <lineage>
        <taxon>Bacteria</taxon>
        <taxon>Pseudomonadati</taxon>
        <taxon>Pseudomonadota</taxon>
        <taxon>Gammaproteobacteria</taxon>
        <taxon>Oceanospirillales</taxon>
        <taxon>Halomonadaceae</taxon>
        <taxon>Halomonas</taxon>
    </lineage>
</organism>
<dbReference type="PANTHER" id="PTHR32114:SF2">
    <property type="entry name" value="ABC TRANSPORTER ABCH.3"/>
    <property type="match status" value="1"/>
</dbReference>
<dbReference type="GO" id="GO:0004527">
    <property type="term" value="F:exonuclease activity"/>
    <property type="evidence" value="ECO:0007669"/>
    <property type="project" value="UniProtKB-KW"/>
</dbReference>
<proteinExistence type="inferred from homology"/>
<evidence type="ECO:0000256" key="14">
    <source>
        <dbReference type="SAM" id="Coils"/>
    </source>
</evidence>
<evidence type="ECO:0000256" key="11">
    <source>
        <dbReference type="ARBA" id="ARBA00023054"/>
    </source>
</evidence>
<keyword evidence="6" id="KW-0547">Nucleotide-binding</keyword>
<feature type="compositionally biased region" description="Polar residues" evidence="15">
    <location>
        <begin position="243"/>
        <end position="256"/>
    </location>
</feature>
<dbReference type="GO" id="GO:0006310">
    <property type="term" value="P:DNA recombination"/>
    <property type="evidence" value="ECO:0007669"/>
    <property type="project" value="UniProtKB-KW"/>
</dbReference>
<comment type="similarity">
    <text evidence="1">Belongs to the SMC family. SbcC subfamily.</text>
</comment>
<dbReference type="Pfam" id="PF13558">
    <property type="entry name" value="SbcC_Walker_B"/>
    <property type="match status" value="1"/>
</dbReference>
<feature type="compositionally biased region" description="Basic and acidic residues" evidence="15">
    <location>
        <begin position="574"/>
        <end position="595"/>
    </location>
</feature>
<dbReference type="GO" id="GO:0016887">
    <property type="term" value="F:ATP hydrolysis activity"/>
    <property type="evidence" value="ECO:0007669"/>
    <property type="project" value="InterPro"/>
</dbReference>
<evidence type="ECO:0000256" key="4">
    <source>
        <dbReference type="ARBA" id="ARBA00022705"/>
    </source>
</evidence>
<evidence type="ECO:0000256" key="12">
    <source>
        <dbReference type="ARBA" id="ARBA00023172"/>
    </source>
</evidence>
<evidence type="ECO:0000256" key="1">
    <source>
        <dbReference type="ARBA" id="ARBA00006930"/>
    </source>
</evidence>
<keyword evidence="4" id="KW-0235">DNA replication</keyword>
<dbReference type="InterPro" id="IPR038729">
    <property type="entry name" value="Rad50/SbcC_AAA"/>
</dbReference>
<dbReference type="GO" id="GO:0005524">
    <property type="term" value="F:ATP binding"/>
    <property type="evidence" value="ECO:0007669"/>
    <property type="project" value="UniProtKB-KW"/>
</dbReference>
<evidence type="ECO:0000256" key="6">
    <source>
        <dbReference type="ARBA" id="ARBA00022741"/>
    </source>
</evidence>
<evidence type="ECO:0000313" key="17">
    <source>
        <dbReference type="EMBL" id="SEM04430.1"/>
    </source>
</evidence>
<feature type="region of interest" description="Disordered" evidence="15">
    <location>
        <begin position="371"/>
        <end position="404"/>
    </location>
</feature>
<evidence type="ECO:0000256" key="8">
    <source>
        <dbReference type="ARBA" id="ARBA00022801"/>
    </source>
</evidence>
<gene>
    <name evidence="17" type="ORF">SAMN04488129_12321</name>
</gene>
<dbReference type="GO" id="GO:0004519">
    <property type="term" value="F:endonuclease activity"/>
    <property type="evidence" value="ECO:0007669"/>
    <property type="project" value="UniProtKB-KW"/>
</dbReference>
<dbReference type="Gene3D" id="3.40.50.300">
    <property type="entry name" value="P-loop containing nucleotide triphosphate hydrolases"/>
    <property type="match status" value="2"/>
</dbReference>
<dbReference type="OrthoDB" id="9795626at2"/>
<keyword evidence="8" id="KW-0378">Hydrolase</keyword>
<name>A0A1H7V5S0_9GAMM</name>
<keyword evidence="10" id="KW-0067">ATP-binding</keyword>
<feature type="compositionally biased region" description="Low complexity" evidence="15">
    <location>
        <begin position="73"/>
        <end position="82"/>
    </location>
</feature>
<keyword evidence="18" id="KW-1185">Reference proteome</keyword>
<dbReference type="Proteomes" id="UP000198807">
    <property type="component" value="Unassembled WGS sequence"/>
</dbReference>
<dbReference type="PANTHER" id="PTHR32114">
    <property type="entry name" value="ABC TRANSPORTER ABCH.3"/>
    <property type="match status" value="1"/>
</dbReference>
<feature type="compositionally biased region" description="Basic and acidic residues" evidence="15">
    <location>
        <begin position="371"/>
        <end position="394"/>
    </location>
</feature>
<keyword evidence="9 17" id="KW-0269">Exonuclease</keyword>
<keyword evidence="12" id="KW-0233">DNA recombination</keyword>
<evidence type="ECO:0000256" key="10">
    <source>
        <dbReference type="ARBA" id="ARBA00022840"/>
    </source>
</evidence>